<evidence type="ECO:0000256" key="1">
    <source>
        <dbReference type="ARBA" id="ARBA00022741"/>
    </source>
</evidence>
<sequence>MSGHQREPNPSAALFERERELAVVEQAVHGLCGRGPLGKDREPGRDGGLLLFSGEAGLGKTALLNEARRMAAECACCTVLFGRGSKSAEQVPFNVVRQLLQPTLAAMTPAARQEMLGGWYDIAGPALGIVPPIERQADPQGVRDGLDWVITQLAQGGRRLVVVIDDAHWCDPESLGWLTSFAVRLGELPLLLVLAYRPEELPTHTPAFRKLVEARGVRPVELRALTPEAVAGLVREALGPKADDPFCREVWAVTGGNPYDTVELIAKAQDRDMNPVEESAVLLRDLGAAARGKGLVARLEQMGPSATRFAWAAAVLGTEIDAKLVTGLAGMGPSEAAVAADRLREARILTGSSTLEFAHPLIATAVYRAIPPATRTAMHGQAAWLSADAGQGVAVSARHLLEVHPDQDPDVVSQLRAAAREHLAVGAPDAARRCLERALQEPPPEEEKATLLYELGCATLLTSPKTTVNHLRNALELPGLSEELRVDATYRLSQAYAHNNQLREAADVVADQASRTPSGPGRMRLQAAHYMWKGIQIEEEDAHGRSRRIAELACRLEGRDNAERALLVLRGFDGMIRAENALQVTEFIDRALVDGRLADGMGWTNTEWGFEIPSVVGITYAYCDRLDEAQELFDEAVRAFEISGWSGAHLAFAHDFRGLVLRRRGDLVAAEEALRKGLGLADRLGPGLPIQWDGTCMLIDTLLARGKVDEAQEVAEKNSFCPPYSPAIVLPDAACLAGRLLLARGKAKEAVAELEAAGRRLEERGRHNTLWAPWAFDLAEALAQDEPERARAPVGPGAAARQPVRHGDRRRRGAAQVGRPGRAGGAPGQTRQSRAAPAPGALPLRVRGGPGRPRSGAAGVRAARRRGRTAARGPDGGRAVRRGRPRRHRSYGPGRGGPGGRRAHRLSTRPGSGPVTSRGAPARFPRRAGFRWGGFGGRGFGSGGSGGLRPAARRRFPCGGG</sequence>
<feature type="domain" description="Orc1-like AAA ATPase" evidence="4">
    <location>
        <begin position="46"/>
        <end position="193"/>
    </location>
</feature>
<feature type="compositionally biased region" description="Low complexity" evidence="3">
    <location>
        <begin position="835"/>
        <end position="861"/>
    </location>
</feature>
<dbReference type="SUPFAM" id="SSF48452">
    <property type="entry name" value="TPR-like"/>
    <property type="match status" value="2"/>
</dbReference>
<evidence type="ECO:0000256" key="3">
    <source>
        <dbReference type="SAM" id="MobiDB-lite"/>
    </source>
</evidence>
<accession>A0ABP6G0Y5</accession>
<keyword evidence="6" id="KW-1185">Reference proteome</keyword>
<dbReference type="PANTHER" id="PTHR16305:SF35">
    <property type="entry name" value="TRANSCRIPTIONAL ACTIVATOR DOMAIN"/>
    <property type="match status" value="1"/>
</dbReference>
<dbReference type="SUPFAM" id="SSF52540">
    <property type="entry name" value="P-loop containing nucleoside triphosphate hydrolases"/>
    <property type="match status" value="1"/>
</dbReference>
<protein>
    <submittedName>
        <fullName evidence="5">AAA family ATPase</fullName>
    </submittedName>
</protein>
<keyword evidence="2" id="KW-0067">ATP-binding</keyword>
<name>A0ABP6G0Y5_9ACTN</name>
<dbReference type="EMBL" id="BAAASL010000003">
    <property type="protein sequence ID" value="GAA2709862.1"/>
    <property type="molecule type" value="Genomic_DNA"/>
</dbReference>
<feature type="compositionally biased region" description="Basic residues" evidence="3">
    <location>
        <begin position="879"/>
        <end position="890"/>
    </location>
</feature>
<organism evidence="5 6">
    <name type="scientific">Streptomyces luteosporeus</name>
    <dbReference type="NCBI Taxonomy" id="173856"/>
    <lineage>
        <taxon>Bacteria</taxon>
        <taxon>Bacillati</taxon>
        <taxon>Actinomycetota</taxon>
        <taxon>Actinomycetes</taxon>
        <taxon>Kitasatosporales</taxon>
        <taxon>Streptomycetaceae</taxon>
        <taxon>Streptomyces</taxon>
    </lineage>
</organism>
<evidence type="ECO:0000256" key="2">
    <source>
        <dbReference type="ARBA" id="ARBA00022840"/>
    </source>
</evidence>
<evidence type="ECO:0000259" key="4">
    <source>
        <dbReference type="Pfam" id="PF13191"/>
    </source>
</evidence>
<evidence type="ECO:0000313" key="6">
    <source>
        <dbReference type="Proteomes" id="UP001500886"/>
    </source>
</evidence>
<reference evidence="6" key="1">
    <citation type="journal article" date="2019" name="Int. J. Syst. Evol. Microbiol.">
        <title>The Global Catalogue of Microorganisms (GCM) 10K type strain sequencing project: providing services to taxonomists for standard genome sequencing and annotation.</title>
        <authorList>
            <consortium name="The Broad Institute Genomics Platform"/>
            <consortium name="The Broad Institute Genome Sequencing Center for Infectious Disease"/>
            <person name="Wu L."/>
            <person name="Ma J."/>
        </authorList>
    </citation>
    <scope>NUCLEOTIDE SEQUENCE [LARGE SCALE GENOMIC DNA]</scope>
    <source>
        <strain evidence="6">JCM 4542</strain>
    </source>
</reference>
<dbReference type="Pfam" id="PF13191">
    <property type="entry name" value="AAA_16"/>
    <property type="match status" value="1"/>
</dbReference>
<dbReference type="Proteomes" id="UP001500886">
    <property type="component" value="Unassembled WGS sequence"/>
</dbReference>
<evidence type="ECO:0000313" key="5">
    <source>
        <dbReference type="EMBL" id="GAA2709862.1"/>
    </source>
</evidence>
<feature type="region of interest" description="Disordered" evidence="3">
    <location>
        <begin position="786"/>
        <end position="961"/>
    </location>
</feature>
<feature type="compositionally biased region" description="Gly residues" evidence="3">
    <location>
        <begin position="931"/>
        <end position="947"/>
    </location>
</feature>
<dbReference type="InterPro" id="IPR011990">
    <property type="entry name" value="TPR-like_helical_dom_sf"/>
</dbReference>
<gene>
    <name evidence="5" type="ORF">GCM10010315_08620</name>
</gene>
<dbReference type="InterPro" id="IPR027417">
    <property type="entry name" value="P-loop_NTPase"/>
</dbReference>
<dbReference type="InterPro" id="IPR041664">
    <property type="entry name" value="AAA_16"/>
</dbReference>
<proteinExistence type="predicted"/>
<dbReference type="Gene3D" id="1.25.40.10">
    <property type="entry name" value="Tetratricopeptide repeat domain"/>
    <property type="match status" value="2"/>
</dbReference>
<dbReference type="PANTHER" id="PTHR16305">
    <property type="entry name" value="TESTICULAR SOLUBLE ADENYLYL CYCLASE"/>
    <property type="match status" value="1"/>
</dbReference>
<comment type="caution">
    <text evidence="5">The sequence shown here is derived from an EMBL/GenBank/DDBJ whole genome shotgun (WGS) entry which is preliminary data.</text>
</comment>
<feature type="compositionally biased region" description="Low complexity" evidence="3">
    <location>
        <begin position="792"/>
        <end position="802"/>
    </location>
</feature>
<keyword evidence="1" id="KW-0547">Nucleotide-binding</keyword>
<feature type="compositionally biased region" description="Basic residues" evidence="3">
    <location>
        <begin position="803"/>
        <end position="813"/>
    </location>
</feature>
<feature type="compositionally biased region" description="Basic residues" evidence="3">
    <location>
        <begin position="951"/>
        <end position="961"/>
    </location>
</feature>